<evidence type="ECO:0000313" key="6">
    <source>
        <dbReference type="Proteomes" id="UP001232163"/>
    </source>
</evidence>
<dbReference type="RefSeq" id="WP_307468215.1">
    <property type="nucleotide sequence ID" value="NZ_JAURUR010000015.1"/>
</dbReference>
<dbReference type="CDD" id="cd00609">
    <property type="entry name" value="AAT_like"/>
    <property type="match status" value="1"/>
</dbReference>
<keyword evidence="5" id="KW-0032">Aminotransferase</keyword>
<sequence length="334" mass="35767">MTGLPPLLPRAPHGGPTATPFRGLDFSVNSNPYGPNPELLRAAQQADHAHYPDPTYQATRARLAAWHGVTPDEIALSVGASDLLHRLARAFLPAGATLLSLHVPFGELARAAQLQRGQIQVVTDLPEHLPPHTRLVYVGHPHNPTGHRLSTAALLHLAQRCEGAGALLIVDEAYAPFLPDGAVPPRHPNLLRLQSPGKAHGLVGVRPAYAIAAPSVIAKLENLAPAWHVPAGTDALLAALPDAQAFLHTTLPLVQQHATALAATLREFGAVRHHGTPYLLLHVGHAAQVTQALLGHDMRVRDCASYGLPDWIRVSTCTPQENDALITRLKEVIR</sequence>
<dbReference type="InterPro" id="IPR004839">
    <property type="entry name" value="Aminotransferase_I/II_large"/>
</dbReference>
<reference evidence="5 6" key="1">
    <citation type="submission" date="2023-07" db="EMBL/GenBank/DDBJ databases">
        <title>Genomic Encyclopedia of Type Strains, Phase IV (KMG-IV): sequencing the most valuable type-strain genomes for metagenomic binning, comparative biology and taxonomic classification.</title>
        <authorList>
            <person name="Goeker M."/>
        </authorList>
    </citation>
    <scope>NUCLEOTIDE SEQUENCE [LARGE SCALE GENOMIC DNA]</scope>
    <source>
        <strain evidence="5 6">NIO-1023</strain>
    </source>
</reference>
<feature type="domain" description="Aminotransferase class I/classII large" evidence="4">
    <location>
        <begin position="24"/>
        <end position="329"/>
    </location>
</feature>
<organism evidence="5 6">
    <name type="scientific">Deinococcus enclensis</name>
    <dbReference type="NCBI Taxonomy" id="1049582"/>
    <lineage>
        <taxon>Bacteria</taxon>
        <taxon>Thermotogati</taxon>
        <taxon>Deinococcota</taxon>
        <taxon>Deinococci</taxon>
        <taxon>Deinococcales</taxon>
        <taxon>Deinococcaceae</taxon>
        <taxon>Deinococcus</taxon>
    </lineage>
</organism>
<keyword evidence="2" id="KW-0663">Pyridoxal phosphate</keyword>
<feature type="region of interest" description="Disordered" evidence="3">
    <location>
        <begin position="1"/>
        <end position="20"/>
    </location>
</feature>
<evidence type="ECO:0000256" key="1">
    <source>
        <dbReference type="ARBA" id="ARBA00001933"/>
    </source>
</evidence>
<dbReference type="InterPro" id="IPR015421">
    <property type="entry name" value="PyrdxlP-dep_Trfase_major"/>
</dbReference>
<dbReference type="InterPro" id="IPR015424">
    <property type="entry name" value="PyrdxlP-dep_Trfase"/>
</dbReference>
<evidence type="ECO:0000256" key="3">
    <source>
        <dbReference type="SAM" id="MobiDB-lite"/>
    </source>
</evidence>
<evidence type="ECO:0000313" key="5">
    <source>
        <dbReference type="EMBL" id="MDP9765780.1"/>
    </source>
</evidence>
<comment type="caution">
    <text evidence="5">The sequence shown here is derived from an EMBL/GenBank/DDBJ whole genome shotgun (WGS) entry which is preliminary data.</text>
</comment>
<dbReference type="PANTHER" id="PTHR42885">
    <property type="entry name" value="HISTIDINOL-PHOSPHATE AMINOTRANSFERASE-RELATED"/>
    <property type="match status" value="1"/>
</dbReference>
<dbReference type="PANTHER" id="PTHR42885:SF1">
    <property type="entry name" value="THREONINE-PHOSPHATE DECARBOXYLASE"/>
    <property type="match status" value="1"/>
</dbReference>
<name>A0ABT9MGQ6_9DEIO</name>
<protein>
    <submittedName>
        <fullName evidence="5">Histidinol-phosphate aminotransferase</fullName>
        <ecNumber evidence="5">2.6.1.9</ecNumber>
    </submittedName>
</protein>
<dbReference type="Pfam" id="PF00155">
    <property type="entry name" value="Aminotran_1_2"/>
    <property type="match status" value="1"/>
</dbReference>
<dbReference type="Proteomes" id="UP001232163">
    <property type="component" value="Unassembled WGS sequence"/>
</dbReference>
<keyword evidence="6" id="KW-1185">Reference proteome</keyword>
<evidence type="ECO:0000259" key="4">
    <source>
        <dbReference type="Pfam" id="PF00155"/>
    </source>
</evidence>
<dbReference type="EMBL" id="JAURUR010000015">
    <property type="protein sequence ID" value="MDP9765780.1"/>
    <property type="molecule type" value="Genomic_DNA"/>
</dbReference>
<proteinExistence type="predicted"/>
<comment type="cofactor">
    <cofactor evidence="1">
        <name>pyridoxal 5'-phosphate</name>
        <dbReference type="ChEBI" id="CHEBI:597326"/>
    </cofactor>
</comment>
<dbReference type="EC" id="2.6.1.9" evidence="5"/>
<gene>
    <name evidence="5" type="ORF">QO006_003235</name>
</gene>
<evidence type="ECO:0000256" key="2">
    <source>
        <dbReference type="ARBA" id="ARBA00022898"/>
    </source>
</evidence>
<dbReference type="GO" id="GO:0004400">
    <property type="term" value="F:histidinol-phosphate transaminase activity"/>
    <property type="evidence" value="ECO:0007669"/>
    <property type="project" value="UniProtKB-EC"/>
</dbReference>
<accession>A0ABT9MGQ6</accession>
<keyword evidence="5" id="KW-0808">Transferase</keyword>
<dbReference type="InterPro" id="IPR015422">
    <property type="entry name" value="PyrdxlP-dep_Trfase_small"/>
</dbReference>
<dbReference type="Gene3D" id="3.90.1150.10">
    <property type="entry name" value="Aspartate Aminotransferase, domain 1"/>
    <property type="match status" value="1"/>
</dbReference>
<dbReference type="SUPFAM" id="SSF53383">
    <property type="entry name" value="PLP-dependent transferases"/>
    <property type="match status" value="1"/>
</dbReference>
<dbReference type="Gene3D" id="3.40.640.10">
    <property type="entry name" value="Type I PLP-dependent aspartate aminotransferase-like (Major domain)"/>
    <property type="match status" value="1"/>
</dbReference>